<dbReference type="Proteomes" id="UP000269431">
    <property type="component" value="Chromosome"/>
</dbReference>
<dbReference type="Proteomes" id="UP000033057">
    <property type="component" value="Chromosome"/>
</dbReference>
<evidence type="ECO:0000313" key="20">
    <source>
        <dbReference type="Proteomes" id="UP000273194"/>
    </source>
</evidence>
<dbReference type="KEGG" id="ssoa:SULA_2187"/>
<evidence type="ECO:0000313" key="9">
    <source>
        <dbReference type="EMBL" id="AZF79329.1"/>
    </source>
</evidence>
<evidence type="ECO:0000313" key="18">
    <source>
        <dbReference type="Proteomes" id="UP000267993"/>
    </source>
</evidence>
<evidence type="ECO:0000313" key="17">
    <source>
        <dbReference type="Proteomes" id="UP000076770"/>
    </source>
</evidence>
<dbReference type="Proteomes" id="UP000278715">
    <property type="component" value="Chromosome"/>
</dbReference>
<feature type="domain" description="FAD dependent oxidoreductase" evidence="1">
    <location>
        <begin position="4"/>
        <end position="280"/>
    </location>
</feature>
<dbReference type="PRINTS" id="PR00469">
    <property type="entry name" value="PNDRDTASEII"/>
</dbReference>
<evidence type="ECO:0000313" key="4">
    <source>
        <dbReference type="EMBL" id="AKA79764.1"/>
    </source>
</evidence>
<evidence type="ECO:0000313" key="11">
    <source>
        <dbReference type="EMBL" id="AZF84506.1"/>
    </source>
</evidence>
<evidence type="ECO:0000313" key="6">
    <source>
        <dbReference type="EMBL" id="AZF71478.1"/>
    </source>
</evidence>
<evidence type="ECO:0000313" key="15">
    <source>
        <dbReference type="Proteomes" id="UP000033085"/>
    </source>
</evidence>
<evidence type="ECO:0000313" key="13">
    <source>
        <dbReference type="EMBL" id="SAI84773.1"/>
    </source>
</evidence>
<reference evidence="18 19" key="4">
    <citation type="journal article" date="2018" name="Proc. Natl. Acad. Sci. U.S.A.">
        <title>Nonmutational mechanism of inheritance in the Archaeon Sulfolobus solfataricus.</title>
        <authorList>
            <person name="Payne S."/>
            <person name="McCarthy S."/>
            <person name="Johnson T."/>
            <person name="North E."/>
            <person name="Blum P."/>
        </authorList>
    </citation>
    <scope>NUCLEOTIDE SEQUENCE [LARGE SCALE GENOMIC DNA]</scope>
    <source>
        <strain evidence="6 18">SARC-H</strain>
        <strain evidence="7 22">SARC-I</strain>
        <strain evidence="9 23">SARC-N</strain>
        <strain evidence="10 24">SARC-O</strain>
        <strain evidence="11 19">SUL120</strain>
        <strain evidence="5 20">SULG</strain>
        <strain evidence="8 21">SULM</strain>
    </source>
</reference>
<reference evidence="13" key="3">
    <citation type="submission" date="2016-04" db="EMBL/GenBank/DDBJ databases">
        <authorList>
            <person name="Evans L.H."/>
            <person name="Alamgir A."/>
            <person name="Owens N."/>
            <person name="Weber N.D."/>
            <person name="Virtaneva K."/>
            <person name="Barbian K."/>
            <person name="Babar A."/>
            <person name="Rosenke K."/>
        </authorList>
    </citation>
    <scope>NUCLEOTIDE SEQUENCE</scope>
    <source>
        <strain evidence="13">P1</strain>
    </source>
</reference>
<evidence type="ECO:0000313" key="7">
    <source>
        <dbReference type="EMBL" id="AZF74098.1"/>
    </source>
</evidence>
<evidence type="ECO:0000313" key="8">
    <source>
        <dbReference type="EMBL" id="AZF76721.1"/>
    </source>
</evidence>
<dbReference type="InterPro" id="IPR036188">
    <property type="entry name" value="FAD/NAD-bd_sf"/>
</dbReference>
<dbReference type="Proteomes" id="UP000275843">
    <property type="component" value="Chromosome"/>
</dbReference>
<dbReference type="Proteomes" id="UP000594632">
    <property type="component" value="Chromosome"/>
</dbReference>
<dbReference type="EMBL" id="CP033235">
    <property type="protein sequence ID" value="AZF68858.1"/>
    <property type="molecule type" value="Genomic_DNA"/>
</dbReference>
<evidence type="ECO:0000313" key="16">
    <source>
        <dbReference type="Proteomes" id="UP000033106"/>
    </source>
</evidence>
<dbReference type="SUPFAM" id="SSF51905">
    <property type="entry name" value="FAD/NAD(P)-binding domain"/>
    <property type="match status" value="1"/>
</dbReference>
<dbReference type="Proteomes" id="UP000267993">
    <property type="component" value="Chromosome"/>
</dbReference>
<dbReference type="Gene3D" id="3.50.50.60">
    <property type="entry name" value="FAD/NAD(P)-binding domain"/>
    <property type="match status" value="2"/>
</dbReference>
<dbReference type="EMBL" id="CP033239">
    <property type="protein sequence ID" value="AZF79329.1"/>
    <property type="molecule type" value="Genomic_DNA"/>
</dbReference>
<evidence type="ECO:0000313" key="23">
    <source>
        <dbReference type="Proteomes" id="UP000278715"/>
    </source>
</evidence>
<dbReference type="EMBL" id="CP033236">
    <property type="protein sequence ID" value="AZF71478.1"/>
    <property type="molecule type" value="Genomic_DNA"/>
</dbReference>
<dbReference type="EMBL" id="CP011055">
    <property type="protein sequence ID" value="AKA74376.1"/>
    <property type="molecule type" value="Genomic_DNA"/>
</dbReference>
<dbReference type="Proteomes" id="UP000033085">
    <property type="component" value="Chromosome"/>
</dbReference>
<dbReference type="Proteomes" id="UP000273194">
    <property type="component" value="Chromosome"/>
</dbReference>
<dbReference type="Proteomes" id="UP000033106">
    <property type="component" value="Chromosome"/>
</dbReference>
<evidence type="ECO:0000313" key="19">
    <source>
        <dbReference type="Proteomes" id="UP000269431"/>
    </source>
</evidence>
<dbReference type="Proteomes" id="UP000273443">
    <property type="component" value="Chromosome"/>
</dbReference>
<proteinExistence type="predicted"/>
<dbReference type="GeneID" id="44130121"/>
<dbReference type="AlphaFoldDB" id="A0A0E3MDC6"/>
<dbReference type="EMBL" id="CP050869">
    <property type="protein sequence ID" value="QPG48739.1"/>
    <property type="molecule type" value="Genomic_DNA"/>
</dbReference>
<dbReference type="EMBL" id="CP033241">
    <property type="protein sequence ID" value="AZF84506.1"/>
    <property type="molecule type" value="Genomic_DNA"/>
</dbReference>
<evidence type="ECO:0000313" key="10">
    <source>
        <dbReference type="EMBL" id="AZF81933.1"/>
    </source>
</evidence>
<dbReference type="EMBL" id="CP011056">
    <property type="protein sequence ID" value="AKA77072.1"/>
    <property type="molecule type" value="Genomic_DNA"/>
</dbReference>
<evidence type="ECO:0000313" key="24">
    <source>
        <dbReference type="Proteomes" id="UP000282269"/>
    </source>
</evidence>
<dbReference type="EMBL" id="LT549890">
    <property type="protein sequence ID" value="SAI84773.1"/>
    <property type="molecule type" value="Genomic_DNA"/>
</dbReference>
<evidence type="ECO:0000313" key="2">
    <source>
        <dbReference type="EMBL" id="AKA74376.1"/>
    </source>
</evidence>
<reference evidence="17" key="2">
    <citation type="submission" date="2016-04" db="EMBL/GenBank/DDBJ databases">
        <authorList>
            <person name="Shah S.A."/>
            <person name="Garrett R.A."/>
        </authorList>
    </citation>
    <scope>NUCLEOTIDE SEQUENCE [LARGE SCALE GENOMIC DNA]</scope>
    <source>
        <strain evidence="17">ATCC 35091 / DSM 1616 / JCM 8930 / NBRC 15331 / P1</strain>
    </source>
</reference>
<dbReference type="InterPro" id="IPR006076">
    <property type="entry name" value="FAD-dep_OxRdtase"/>
</dbReference>
<dbReference type="PANTHER" id="PTHR10668:SF103">
    <property type="entry name" value="PYRIDINE NUCLEOTIDE-DISULFIDE OXIDOREDUCTASE DOMAIN-CONTAINING PROTEIN 2"/>
    <property type="match status" value="1"/>
</dbReference>
<gene>
    <name evidence="12" type="ORF">HFC64_00900</name>
    <name evidence="13" type="ORF">SSOP1_1219</name>
    <name evidence="4" type="ORF">SULA_2187</name>
    <name evidence="2" type="ORF">SULB_2188</name>
    <name evidence="3" type="ORF">SULC_2186</name>
    <name evidence="5" type="ORF">SULG_11045</name>
    <name evidence="6" type="ORF">SULH_11045</name>
    <name evidence="7" type="ORF">SULI_11045</name>
    <name evidence="8" type="ORF">SULM_11035</name>
    <name evidence="9" type="ORF">SULN_11035</name>
    <name evidence="10" type="ORF">SULO_11045</name>
    <name evidence="11" type="ORF">SULZ_10985</name>
</gene>
<evidence type="ECO:0000313" key="3">
    <source>
        <dbReference type="EMBL" id="AKA77072.1"/>
    </source>
</evidence>
<dbReference type="EMBL" id="CP033240">
    <property type="protein sequence ID" value="AZF81933.1"/>
    <property type="molecule type" value="Genomic_DNA"/>
</dbReference>
<evidence type="ECO:0000313" key="14">
    <source>
        <dbReference type="Proteomes" id="UP000033057"/>
    </source>
</evidence>
<reference evidence="3" key="5">
    <citation type="submission" date="2018-10" db="EMBL/GenBank/DDBJ databases">
        <authorList>
            <person name="McCarthy S."/>
            <person name="Gradnigo J."/>
            <person name="Johnson T."/>
            <person name="Payne S."/>
            <person name="Lipzen A."/>
            <person name="Schackwitz W."/>
            <person name="Martin J."/>
            <person name="Moriyama E."/>
            <person name="Blum P."/>
        </authorList>
    </citation>
    <scope>NUCLEOTIDE SEQUENCE</scope>
    <source>
        <strain evidence="2">SARC-B</strain>
        <strain evidence="3">SARC-C</strain>
        <strain evidence="4">SULA</strain>
    </source>
</reference>
<dbReference type="Pfam" id="PF01266">
    <property type="entry name" value="DAO"/>
    <property type="match status" value="1"/>
</dbReference>
<dbReference type="EMBL" id="CP011057">
    <property type="protein sequence ID" value="AKA79764.1"/>
    <property type="molecule type" value="Genomic_DNA"/>
</dbReference>
<dbReference type="KEGG" id="ssol:SULB_2188"/>
<evidence type="ECO:0000313" key="12">
    <source>
        <dbReference type="EMBL" id="QPG48739.1"/>
    </source>
</evidence>
<dbReference type="Proteomes" id="UP000076770">
    <property type="component" value="Chromosome i"/>
</dbReference>
<evidence type="ECO:0000313" key="21">
    <source>
        <dbReference type="Proteomes" id="UP000273443"/>
    </source>
</evidence>
<reference evidence="12 25" key="6">
    <citation type="journal article" date="2020" name="Nat. Commun.">
        <title>The structures of two archaeal type IV pili illuminate evolutionary relationships.</title>
        <authorList>
            <person name="Wang F."/>
            <person name="Baquero D.P."/>
            <person name="Su Z."/>
            <person name="Beltran L.C."/>
            <person name="Prangishvili D."/>
            <person name="Krupovic M."/>
            <person name="Egelman E.H."/>
        </authorList>
    </citation>
    <scope>NUCLEOTIDE SEQUENCE [LARGE SCALE GENOMIC DNA]</scope>
    <source>
        <strain evidence="12 25">POZ149</strain>
    </source>
</reference>
<dbReference type="OrthoDB" id="11867at2157"/>
<evidence type="ECO:0000313" key="22">
    <source>
        <dbReference type="Proteomes" id="UP000275843"/>
    </source>
</evidence>
<evidence type="ECO:0000259" key="1">
    <source>
        <dbReference type="Pfam" id="PF01266"/>
    </source>
</evidence>
<dbReference type="Proteomes" id="UP000282269">
    <property type="component" value="Chromosome"/>
</dbReference>
<accession>A0A0E3MDC6</accession>
<dbReference type="KEGG" id="ssof:SULC_2186"/>
<dbReference type="GeneID" id="1454216"/>
<dbReference type="RefSeq" id="WP_009992797.1">
    <property type="nucleotide sequence ID" value="NZ_CP011055.2"/>
</dbReference>
<reference evidence="14 15" key="1">
    <citation type="journal article" date="2015" name="Genome Announc.">
        <title>Complete Genome Sequence of Sulfolobus solfataricus Strain 98/2 and Evolved Derivatives.</title>
        <authorList>
            <person name="McCarthy S."/>
            <person name="Gradnigo J."/>
            <person name="Johnson T."/>
            <person name="Payne S."/>
            <person name="Lipzen A."/>
            <person name="Martin J."/>
            <person name="Schackwitz W."/>
            <person name="Moriyama E."/>
            <person name="Blum P."/>
        </authorList>
    </citation>
    <scope>NUCLEOTIDE SEQUENCE [LARGE SCALE GENOMIC DNA]</scope>
    <source>
        <strain evidence="14">98/2 SULC</strain>
        <strain evidence="2">SARC-B</strain>
        <strain evidence="3">SARC-C</strain>
        <strain evidence="4 16">SULA</strain>
        <strain evidence="15">SULB</strain>
    </source>
</reference>
<evidence type="ECO:0000313" key="5">
    <source>
        <dbReference type="EMBL" id="AZF68858.1"/>
    </source>
</evidence>
<dbReference type="OMA" id="VNGMAGL"/>
<dbReference type="PANTHER" id="PTHR10668">
    <property type="entry name" value="PHYTOENE DEHYDROGENASE"/>
    <property type="match status" value="1"/>
</dbReference>
<name>A0A0E3MDC6_SACSO</name>
<dbReference type="PATRIC" id="fig|2287.6.peg.2251"/>
<dbReference type="EMBL" id="CP033237">
    <property type="protein sequence ID" value="AZF74098.1"/>
    <property type="molecule type" value="Genomic_DNA"/>
</dbReference>
<organism evidence="3 14">
    <name type="scientific">Saccharolobus solfataricus</name>
    <name type="common">Sulfolobus solfataricus</name>
    <dbReference type="NCBI Taxonomy" id="2287"/>
    <lineage>
        <taxon>Archaea</taxon>
        <taxon>Thermoproteota</taxon>
        <taxon>Thermoprotei</taxon>
        <taxon>Sulfolobales</taxon>
        <taxon>Sulfolobaceae</taxon>
        <taxon>Saccharolobus</taxon>
    </lineage>
</organism>
<evidence type="ECO:0000313" key="25">
    <source>
        <dbReference type="Proteomes" id="UP000594632"/>
    </source>
</evidence>
<sequence length="430" mass="49142">MRYDVIIIGAGHNGLVSSIYLAQKGLKVLVIEARDRPGGMADTAEYKGVKYSRASYVLGLFPKRIQEELGIVFPTIDSDIADVFVTEEGKVVNIWRNKEKRLEELKRLGQYKYPKMEELLFKIKEKIEQEMQYVIKPPSFEDFKKAVEGTELEIFTQPSRKFLNEYLDEEFQPYFSYGFMYDLPAYVVAYYFSLDWKIVKGGMGKVGEMLMSRARQLGVDFLFNTKISEIVIKDNVATGVRTDNDKIVESKIVINAASPVLLNKLTNGLLKVHHPEFRPRWKRDTLVLRELPNLPDYMRSHLDTLFTLPIGEVTIPSAVDNSLGGHVMTIMGSYEEAKEFFPDLEKKVIYIDRLDAYKLEREYNAPYGDMNHMPMYTEYLFDGRPVKGWGYATPIKNLYITGSGTYPGGQVTGVPGRNAAMKIMTDLGIE</sequence>
<dbReference type="EMBL" id="CP033238">
    <property type="protein sequence ID" value="AZF76721.1"/>
    <property type="molecule type" value="Genomic_DNA"/>
</dbReference>
<protein>
    <submittedName>
        <fullName evidence="3 13">FAD-dependent oxidoreductase</fullName>
    </submittedName>
</protein>